<keyword evidence="1" id="KW-0812">Transmembrane</keyword>
<feature type="transmembrane region" description="Helical" evidence="1">
    <location>
        <begin position="76"/>
        <end position="94"/>
    </location>
</feature>
<evidence type="ECO:0000256" key="1">
    <source>
        <dbReference type="SAM" id="Phobius"/>
    </source>
</evidence>
<name>A0ABP8GVF7_9BURK</name>
<dbReference type="RefSeq" id="WP_345248568.1">
    <property type="nucleotide sequence ID" value="NZ_BAABFO010000007.1"/>
</dbReference>
<feature type="transmembrane region" description="Helical" evidence="1">
    <location>
        <begin position="326"/>
        <end position="347"/>
    </location>
</feature>
<sequence length="379" mass="42181">MDGDEEAILGLLRTLLAFSVLLDHLWGDGGDALLGGRLAVQTFYLISGFLISYVLTATDTYRGARLKFYQNRFLRLYPTYLAVALLTLMAHALLNTSFLPRYAEISDAADAVLLLSNALLVGQDWVMFMGIHEGHLALTGNFMDSDVPLYEELLVPQAWTLGVELDFYLVAPFLLASRRRLWLALLASLALRTVLIATGIGRADPWTYRFFPSELALFLAGALSQQILLPRLERLCARRRRLPALAVAALLLYSVAHFHMPLPPTLRDALFLAVATALLPLAFIFQCRHRWDRRIGELSFPLYISHMLVILLFERLAAGYKSAHPSAWLVAVAAASLAAAVALNLTVGVRVERWRRRIAAAPVEPDRLRLPDRAAVGRP</sequence>
<evidence type="ECO:0000313" key="4">
    <source>
        <dbReference type="Proteomes" id="UP001501671"/>
    </source>
</evidence>
<feature type="transmembrane region" description="Helical" evidence="1">
    <location>
        <begin position="38"/>
        <end position="55"/>
    </location>
</feature>
<evidence type="ECO:0000313" key="3">
    <source>
        <dbReference type="EMBL" id="GAA4330534.1"/>
    </source>
</evidence>
<comment type="caution">
    <text evidence="3">The sequence shown here is derived from an EMBL/GenBank/DDBJ whole genome shotgun (WGS) entry which is preliminary data.</text>
</comment>
<accession>A0ABP8GVF7</accession>
<feature type="transmembrane region" description="Helical" evidence="1">
    <location>
        <begin position="300"/>
        <end position="320"/>
    </location>
</feature>
<dbReference type="PANTHER" id="PTHR23028:SF53">
    <property type="entry name" value="ACYL_TRANSF_3 DOMAIN-CONTAINING PROTEIN"/>
    <property type="match status" value="1"/>
</dbReference>
<feature type="transmembrane region" description="Helical" evidence="1">
    <location>
        <begin position="181"/>
        <end position="200"/>
    </location>
</feature>
<dbReference type="PANTHER" id="PTHR23028">
    <property type="entry name" value="ACETYLTRANSFERASE"/>
    <property type="match status" value="1"/>
</dbReference>
<keyword evidence="4" id="KW-1185">Reference proteome</keyword>
<keyword evidence="1" id="KW-1133">Transmembrane helix</keyword>
<dbReference type="Pfam" id="PF01757">
    <property type="entry name" value="Acyl_transf_3"/>
    <property type="match status" value="1"/>
</dbReference>
<feature type="transmembrane region" description="Helical" evidence="1">
    <location>
        <begin position="206"/>
        <end position="229"/>
    </location>
</feature>
<proteinExistence type="predicted"/>
<keyword evidence="1" id="KW-0472">Membrane</keyword>
<dbReference type="Proteomes" id="UP001501671">
    <property type="component" value="Unassembled WGS sequence"/>
</dbReference>
<dbReference type="EMBL" id="BAABFO010000007">
    <property type="protein sequence ID" value="GAA4330534.1"/>
    <property type="molecule type" value="Genomic_DNA"/>
</dbReference>
<feature type="transmembrane region" description="Helical" evidence="1">
    <location>
        <begin position="241"/>
        <end position="258"/>
    </location>
</feature>
<protein>
    <recommendedName>
        <fullName evidence="2">Acyltransferase 3 domain-containing protein</fullName>
    </recommendedName>
</protein>
<dbReference type="InterPro" id="IPR050879">
    <property type="entry name" value="Acyltransferase_3"/>
</dbReference>
<organism evidence="3 4">
    <name type="scientific">Pigmentiphaga soli</name>
    <dbReference type="NCBI Taxonomy" id="1007095"/>
    <lineage>
        <taxon>Bacteria</taxon>
        <taxon>Pseudomonadati</taxon>
        <taxon>Pseudomonadota</taxon>
        <taxon>Betaproteobacteria</taxon>
        <taxon>Burkholderiales</taxon>
        <taxon>Alcaligenaceae</taxon>
        <taxon>Pigmentiphaga</taxon>
    </lineage>
</organism>
<feature type="domain" description="Acyltransferase 3" evidence="2">
    <location>
        <begin position="9"/>
        <end position="343"/>
    </location>
</feature>
<dbReference type="InterPro" id="IPR002656">
    <property type="entry name" value="Acyl_transf_3_dom"/>
</dbReference>
<feature type="transmembrane region" description="Helical" evidence="1">
    <location>
        <begin position="270"/>
        <end position="288"/>
    </location>
</feature>
<evidence type="ECO:0000259" key="2">
    <source>
        <dbReference type="Pfam" id="PF01757"/>
    </source>
</evidence>
<gene>
    <name evidence="3" type="ORF">GCM10023144_18300</name>
</gene>
<feature type="transmembrane region" description="Helical" evidence="1">
    <location>
        <begin position="153"/>
        <end position="174"/>
    </location>
</feature>
<reference evidence="4" key="1">
    <citation type="journal article" date="2019" name="Int. J. Syst. Evol. Microbiol.">
        <title>The Global Catalogue of Microorganisms (GCM) 10K type strain sequencing project: providing services to taxonomists for standard genome sequencing and annotation.</title>
        <authorList>
            <consortium name="The Broad Institute Genomics Platform"/>
            <consortium name="The Broad Institute Genome Sequencing Center for Infectious Disease"/>
            <person name="Wu L."/>
            <person name="Ma J."/>
        </authorList>
    </citation>
    <scope>NUCLEOTIDE SEQUENCE [LARGE SCALE GENOMIC DNA]</scope>
    <source>
        <strain evidence="4">JCM 17666</strain>
    </source>
</reference>